<feature type="domain" description="PPE" evidence="4">
    <location>
        <begin position="6"/>
        <end position="165"/>
    </location>
</feature>
<sequence length="557" mass="58095">MSTPIWMALPPEAHSAQLSSGPGPGPLLVAAEAWRSLSIVYTETADELVALLVVVRVGAWGGATAEAYAIAYLPYLRWLRQASADSVTRAIQHEMAATAYTAAQALMPTLAELTANRTAHTVLVATNFFGSNTIPIAHNEAEYVRMWIEAATVMGTYQEVSTVVVNFAPEIVAAPQIMGIDALQTGSDQPSPVVPSQPPQVQQWLQWLQRIGYTDLYNNAVQPLVTSLTNNPFFQAMFSGFDPWLPSLGNPLSFLSPFNIAFALGTPMDIVSYIGYLSQTFAFIGADLVAAFASGNPVTIGFTLLFTTIEAIGTIITDTIALVKTLIEQSFALILAVFPLLAASLAVATAGVVGSFAGVSGLVGLVGVVPPVLPVAPPIAAVAPTVLPPAPTVVPTPTPTPAPAPVAAPVVTPGPLPPPATAPPPVTGADMDSFGYLVGGLQSTVRKPVGTNARQQAPVPEGTEAPAVAATPQEQVQSRRRRAKSIQLDRGYGYMDLHSATAMASDQGVATLGLVGTVHKAGLGPAVGLVTMPSDTFDDSPRVPMLPGTWDTDPTSR</sequence>
<dbReference type="Gene3D" id="1.20.1260.20">
    <property type="entry name" value="PPE superfamily"/>
    <property type="match status" value="1"/>
</dbReference>
<reference evidence="6 7" key="1">
    <citation type="submission" date="2018-07" db="EMBL/GenBank/DDBJ databases">
        <title>Whole genome sequence of Mycobacterium uberis.</title>
        <authorList>
            <person name="Benjak A."/>
        </authorList>
    </citation>
    <scope>NUCLEOTIDE SEQUENCE [LARGE SCALE GENOMIC DNA]</scope>
    <source>
        <strain evidence="6 7">Jura</strain>
    </source>
</reference>
<dbReference type="Pfam" id="PF00823">
    <property type="entry name" value="PPE"/>
    <property type="match status" value="1"/>
</dbReference>
<name>A0A3E1HGL4_9MYCO</name>
<dbReference type="InterPro" id="IPR038332">
    <property type="entry name" value="PPE_sf"/>
</dbReference>
<dbReference type="PANTHER" id="PTHR46766:SF1">
    <property type="entry name" value="GLUTAMINE-RICH PROTEIN 2"/>
    <property type="match status" value="1"/>
</dbReference>
<dbReference type="Pfam" id="PF18878">
    <property type="entry name" value="PPE-PPW"/>
    <property type="match status" value="1"/>
</dbReference>
<dbReference type="InterPro" id="IPR043641">
    <property type="entry name" value="PPE-PPW_C"/>
</dbReference>
<evidence type="ECO:0000313" key="6">
    <source>
        <dbReference type="EMBL" id="RFD25469.1"/>
    </source>
</evidence>
<keyword evidence="3" id="KW-0812">Transmembrane</keyword>
<evidence type="ECO:0000313" key="7">
    <source>
        <dbReference type="Proteomes" id="UP000258522"/>
    </source>
</evidence>
<comment type="similarity">
    <text evidence="1">Belongs to the mycobacterial PPE family.</text>
</comment>
<dbReference type="EMBL" id="QAYL01000014">
    <property type="protein sequence ID" value="RFD25469.1"/>
    <property type="molecule type" value="Genomic_DNA"/>
</dbReference>
<comment type="caution">
    <text evidence="6">The sequence shown here is derived from an EMBL/GenBank/DDBJ whole genome shotgun (WGS) entry which is preliminary data.</text>
</comment>
<feature type="transmembrane region" description="Helical" evidence="3">
    <location>
        <begin position="330"/>
        <end position="353"/>
    </location>
</feature>
<evidence type="ECO:0000256" key="2">
    <source>
        <dbReference type="SAM" id="MobiDB-lite"/>
    </source>
</evidence>
<protein>
    <submittedName>
        <fullName evidence="6">PPE-family protein</fullName>
    </submittedName>
</protein>
<organism evidence="6 7">
    <name type="scientific">Mycobacterium uberis</name>
    <dbReference type="NCBI Taxonomy" id="2162698"/>
    <lineage>
        <taxon>Bacteria</taxon>
        <taxon>Bacillati</taxon>
        <taxon>Actinomycetota</taxon>
        <taxon>Actinomycetes</taxon>
        <taxon>Mycobacteriales</taxon>
        <taxon>Mycobacteriaceae</taxon>
        <taxon>Mycobacterium</taxon>
    </lineage>
</organism>
<proteinExistence type="inferred from homology"/>
<dbReference type="PANTHER" id="PTHR46766">
    <property type="entry name" value="GLUTAMINE-RICH PROTEIN 2"/>
    <property type="match status" value="1"/>
</dbReference>
<evidence type="ECO:0000259" key="4">
    <source>
        <dbReference type="Pfam" id="PF00823"/>
    </source>
</evidence>
<dbReference type="GO" id="GO:0052572">
    <property type="term" value="P:response to host immune response"/>
    <property type="evidence" value="ECO:0007669"/>
    <property type="project" value="TreeGrafter"/>
</dbReference>
<feature type="transmembrane region" description="Helical" evidence="3">
    <location>
        <begin position="300"/>
        <end position="323"/>
    </location>
</feature>
<keyword evidence="7" id="KW-1185">Reference proteome</keyword>
<keyword evidence="3" id="KW-1133">Transmembrane helix</keyword>
<dbReference type="OrthoDB" id="4753487at2"/>
<dbReference type="RefSeq" id="WP_116540239.1">
    <property type="nucleotide sequence ID" value="NZ_QAYL01000014.1"/>
</dbReference>
<evidence type="ECO:0000256" key="1">
    <source>
        <dbReference type="ARBA" id="ARBA00010652"/>
    </source>
</evidence>
<keyword evidence="3" id="KW-0472">Membrane</keyword>
<dbReference type="Proteomes" id="UP000258522">
    <property type="component" value="Unassembled WGS sequence"/>
</dbReference>
<dbReference type="InterPro" id="IPR000030">
    <property type="entry name" value="PPE_dom"/>
</dbReference>
<dbReference type="AlphaFoldDB" id="A0A3E1HGL4"/>
<feature type="region of interest" description="Disordered" evidence="2">
    <location>
        <begin position="451"/>
        <end position="484"/>
    </location>
</feature>
<gene>
    <name evidence="6" type="ORF">MUBE_08870</name>
</gene>
<dbReference type="SUPFAM" id="SSF140459">
    <property type="entry name" value="PE/PPE dimer-like"/>
    <property type="match status" value="1"/>
</dbReference>
<evidence type="ECO:0000256" key="3">
    <source>
        <dbReference type="SAM" id="Phobius"/>
    </source>
</evidence>
<evidence type="ECO:0000259" key="5">
    <source>
        <dbReference type="Pfam" id="PF18878"/>
    </source>
</evidence>
<feature type="region of interest" description="Disordered" evidence="2">
    <location>
        <begin position="537"/>
        <end position="557"/>
    </location>
</feature>
<feature type="transmembrane region" description="Helical" evidence="3">
    <location>
        <begin position="273"/>
        <end position="294"/>
    </location>
</feature>
<accession>A0A3E1HGL4</accession>
<feature type="domain" description="PPE-PPW subfamily C-terminal" evidence="5">
    <location>
        <begin position="504"/>
        <end position="550"/>
    </location>
</feature>